<proteinExistence type="predicted"/>
<dbReference type="Pfam" id="PF10706">
    <property type="entry name" value="Aminoglyc_resit"/>
    <property type="match status" value="1"/>
</dbReference>
<accession>A0A5J6V378</accession>
<protein>
    <recommendedName>
        <fullName evidence="3">Aminoglycoside adenylyltransferase</fullName>
    </recommendedName>
</protein>
<dbReference type="KEGG" id="serw:FY030_05105"/>
<sequence>MDISGLHKSQATEPITKGPPVAQFVGIAERLSAPVWLRGGWAMDFFLGSVTREHLDIDWFALADDAPRLAAALIAEGFEDVTTAPHDQQIDLVRGPIDHGIVFLWLAPGASPSSAVARGQVSHGPLTCLLV</sequence>
<name>A0A5J6V378_9MICO</name>
<dbReference type="Proteomes" id="UP000326546">
    <property type="component" value="Chromosome"/>
</dbReference>
<gene>
    <name evidence="1" type="ORF">FY030_05105</name>
</gene>
<organism evidence="1 2">
    <name type="scientific">Ornithinimicrobium pratense</name>
    <dbReference type="NCBI Taxonomy" id="2593973"/>
    <lineage>
        <taxon>Bacteria</taxon>
        <taxon>Bacillati</taxon>
        <taxon>Actinomycetota</taxon>
        <taxon>Actinomycetes</taxon>
        <taxon>Micrococcales</taxon>
        <taxon>Ornithinimicrobiaceae</taxon>
        <taxon>Ornithinimicrobium</taxon>
    </lineage>
</organism>
<dbReference type="OrthoDB" id="9800567at2"/>
<dbReference type="EMBL" id="CP044427">
    <property type="protein sequence ID" value="QFG68175.1"/>
    <property type="molecule type" value="Genomic_DNA"/>
</dbReference>
<reference evidence="1 2" key="1">
    <citation type="submission" date="2019-09" db="EMBL/GenBank/DDBJ databases">
        <title>Serinicoccus pratensis sp. nov., isolated from meadow soil.</title>
        <authorList>
            <person name="Zhang W."/>
        </authorList>
    </citation>
    <scope>NUCLEOTIDE SEQUENCE [LARGE SCALE GENOMIC DNA]</scope>
    <source>
        <strain evidence="1 2">W204</strain>
    </source>
</reference>
<dbReference type="Gene3D" id="3.30.460.40">
    <property type="match status" value="1"/>
</dbReference>
<dbReference type="InterPro" id="IPR019646">
    <property type="entry name" value="Aminoglyc_AdlTrfase"/>
</dbReference>
<evidence type="ECO:0008006" key="3">
    <source>
        <dbReference type="Google" id="ProtNLM"/>
    </source>
</evidence>
<evidence type="ECO:0000313" key="2">
    <source>
        <dbReference type="Proteomes" id="UP000326546"/>
    </source>
</evidence>
<keyword evidence="2" id="KW-1185">Reference proteome</keyword>
<evidence type="ECO:0000313" key="1">
    <source>
        <dbReference type="EMBL" id="QFG68175.1"/>
    </source>
</evidence>
<dbReference type="AlphaFoldDB" id="A0A5J6V378"/>